<organism evidence="1 2">
    <name type="scientific">Ceratodon purpureus</name>
    <name type="common">Fire moss</name>
    <name type="synonym">Dicranum purpureum</name>
    <dbReference type="NCBI Taxonomy" id="3225"/>
    <lineage>
        <taxon>Eukaryota</taxon>
        <taxon>Viridiplantae</taxon>
        <taxon>Streptophyta</taxon>
        <taxon>Embryophyta</taxon>
        <taxon>Bryophyta</taxon>
        <taxon>Bryophytina</taxon>
        <taxon>Bryopsida</taxon>
        <taxon>Dicranidae</taxon>
        <taxon>Pseudoditrichales</taxon>
        <taxon>Ditrichaceae</taxon>
        <taxon>Ceratodon</taxon>
    </lineage>
</organism>
<dbReference type="Proteomes" id="UP000822688">
    <property type="component" value="Chromosome 2"/>
</dbReference>
<keyword evidence="2" id="KW-1185">Reference proteome</keyword>
<protein>
    <submittedName>
        <fullName evidence="1">Uncharacterized protein</fullName>
    </submittedName>
</protein>
<reference evidence="1" key="1">
    <citation type="submission" date="2020-06" db="EMBL/GenBank/DDBJ databases">
        <title>WGS assembly of Ceratodon purpureus strain R40.</title>
        <authorList>
            <person name="Carey S.B."/>
            <person name="Jenkins J."/>
            <person name="Shu S."/>
            <person name="Lovell J.T."/>
            <person name="Sreedasyam A."/>
            <person name="Maumus F."/>
            <person name="Tiley G.P."/>
            <person name="Fernandez-Pozo N."/>
            <person name="Barry K."/>
            <person name="Chen C."/>
            <person name="Wang M."/>
            <person name="Lipzen A."/>
            <person name="Daum C."/>
            <person name="Saski C.A."/>
            <person name="Payton A.C."/>
            <person name="Mcbreen J.C."/>
            <person name="Conrad R.E."/>
            <person name="Kollar L.M."/>
            <person name="Olsson S."/>
            <person name="Huttunen S."/>
            <person name="Landis J.B."/>
            <person name="Wickett N.J."/>
            <person name="Johnson M.G."/>
            <person name="Rensing S.A."/>
            <person name="Grimwood J."/>
            <person name="Schmutz J."/>
            <person name="Mcdaniel S.F."/>
        </authorList>
    </citation>
    <scope>NUCLEOTIDE SEQUENCE</scope>
    <source>
        <strain evidence="1">R40</strain>
    </source>
</reference>
<gene>
    <name evidence="1" type="ORF">KC19_2G008000</name>
</gene>
<sequence length="166" mass="18499">MNLHSSPSATLRIFPSTLLCKAANDKAAASIGFLNILTSLGINGKNLRTRRGTQLLPHLRRLEAPHLGQVSRSLYLSPRNSMHWFGQTSIISYFKPNFFNILDASYSDVGKLLILGKISLDKRVNNSSTRTEDAPCILKQFSRSITVLRSVSRDPLYRGVRAASRK</sequence>
<accession>A0A8T0INR3</accession>
<comment type="caution">
    <text evidence="1">The sequence shown here is derived from an EMBL/GenBank/DDBJ whole genome shotgun (WGS) entry which is preliminary data.</text>
</comment>
<dbReference type="AlphaFoldDB" id="A0A8T0INR3"/>
<evidence type="ECO:0000313" key="2">
    <source>
        <dbReference type="Proteomes" id="UP000822688"/>
    </source>
</evidence>
<dbReference type="EMBL" id="CM026422">
    <property type="protein sequence ID" value="KAG0585394.1"/>
    <property type="molecule type" value="Genomic_DNA"/>
</dbReference>
<proteinExistence type="predicted"/>
<name>A0A8T0INR3_CERPU</name>
<evidence type="ECO:0000313" key="1">
    <source>
        <dbReference type="EMBL" id="KAG0585394.1"/>
    </source>
</evidence>